<feature type="transmembrane region" description="Helical" evidence="8">
    <location>
        <begin position="182"/>
        <end position="206"/>
    </location>
</feature>
<dbReference type="AlphaFoldDB" id="A0A850HC19"/>
<dbReference type="Proteomes" id="UP000546031">
    <property type="component" value="Unassembled WGS sequence"/>
</dbReference>
<evidence type="ECO:0000256" key="6">
    <source>
        <dbReference type="ARBA" id="ARBA00023136"/>
    </source>
</evidence>
<dbReference type="GO" id="GO:0016758">
    <property type="term" value="F:hexosyltransferase activity"/>
    <property type="evidence" value="ECO:0007669"/>
    <property type="project" value="InterPro"/>
</dbReference>
<evidence type="ECO:0000313" key="10">
    <source>
        <dbReference type="Proteomes" id="UP000546031"/>
    </source>
</evidence>
<sequence length="395" mass="43077">MKEDNVVVPMRKPSMISHIRDASWLDKERVRAYAVIYFLGSLGMIANTYVKAMGGVGSDFLAFWGAAKITLTEGAAATYDIALQKAVQASTGFDEVFAFVNPPPFLFAVTPFGALPYPIAWIAWVVTTFAIWFAISWKVYPRFWPLILAYPGAMIAASHAQNGLLTGALLVGGVAFASKRPIIGGAMIGALVIKPHLAVLLPFWLAAGGKWKAFIAAGISAIGLLAFSWAVFGTETMLAYTTSWEKSAILMAQDDDDFFLRMATLYSQLRIWGGHEIALGVNILTALGMIVLVWLSWKRFGGDMAASGALALAATPLASPYLFNYDLAFLILPTLWLVAEARDREGGFRPWDKLILLVLWLSPFATRAIALPLHVNLMPLASAAMVWLIWQRGKA</sequence>
<evidence type="ECO:0000256" key="1">
    <source>
        <dbReference type="ARBA" id="ARBA00004651"/>
    </source>
</evidence>
<feature type="transmembrane region" description="Helical" evidence="8">
    <location>
        <begin position="304"/>
        <end position="323"/>
    </location>
</feature>
<keyword evidence="2" id="KW-1003">Cell membrane</keyword>
<reference evidence="9 10" key="1">
    <citation type="submission" date="2020-06" db="EMBL/GenBank/DDBJ databases">
        <title>Altererythrobacter lutimaris sp. nov., a marine bacterium isolated from a tidal flat.</title>
        <authorList>
            <person name="Kim D."/>
            <person name="Yoo Y."/>
            <person name="Kim J.-J."/>
        </authorList>
    </citation>
    <scope>NUCLEOTIDE SEQUENCE [LARGE SCALE GENOMIC DNA]</scope>
    <source>
        <strain evidence="9 10">JGD-16</strain>
    </source>
</reference>
<keyword evidence="5 8" id="KW-1133">Transmembrane helix</keyword>
<accession>A0A850HC19</accession>
<keyword evidence="3" id="KW-0808">Transferase</keyword>
<evidence type="ECO:0000313" key="9">
    <source>
        <dbReference type="EMBL" id="NVE95683.1"/>
    </source>
</evidence>
<dbReference type="RefSeq" id="WP_176273881.1">
    <property type="nucleotide sequence ID" value="NZ_JABWTA010000001.1"/>
</dbReference>
<feature type="transmembrane region" description="Helical" evidence="8">
    <location>
        <begin position="30"/>
        <end position="50"/>
    </location>
</feature>
<evidence type="ECO:0000256" key="7">
    <source>
        <dbReference type="ARBA" id="ARBA00024033"/>
    </source>
</evidence>
<organism evidence="9 10">
    <name type="scientific">Altererythrobacter lutimaris</name>
    <dbReference type="NCBI Taxonomy" id="2743979"/>
    <lineage>
        <taxon>Bacteria</taxon>
        <taxon>Pseudomonadati</taxon>
        <taxon>Pseudomonadota</taxon>
        <taxon>Alphaproteobacteria</taxon>
        <taxon>Sphingomonadales</taxon>
        <taxon>Erythrobacteraceae</taxon>
        <taxon>Altererythrobacter</taxon>
    </lineage>
</organism>
<name>A0A850HC19_9SPHN</name>
<feature type="transmembrane region" description="Helical" evidence="8">
    <location>
        <begin position="147"/>
        <end position="176"/>
    </location>
</feature>
<keyword evidence="10" id="KW-1185">Reference proteome</keyword>
<proteinExistence type="inferred from homology"/>
<dbReference type="GO" id="GO:0005886">
    <property type="term" value="C:plasma membrane"/>
    <property type="evidence" value="ECO:0007669"/>
    <property type="project" value="UniProtKB-SubCell"/>
</dbReference>
<dbReference type="Pfam" id="PF09594">
    <property type="entry name" value="GT87"/>
    <property type="match status" value="1"/>
</dbReference>
<comment type="similarity">
    <text evidence="7">Belongs to the glycosyltransferase 87 family.</text>
</comment>
<keyword evidence="4 8" id="KW-0812">Transmembrane</keyword>
<evidence type="ECO:0000256" key="5">
    <source>
        <dbReference type="ARBA" id="ARBA00022989"/>
    </source>
</evidence>
<feature type="transmembrane region" description="Helical" evidence="8">
    <location>
        <begin position="213"/>
        <end position="232"/>
    </location>
</feature>
<protein>
    <submittedName>
        <fullName evidence="9">DUF2029 domain-containing protein</fullName>
    </submittedName>
</protein>
<evidence type="ECO:0000256" key="4">
    <source>
        <dbReference type="ARBA" id="ARBA00022692"/>
    </source>
</evidence>
<dbReference type="EMBL" id="JABWTA010000001">
    <property type="protein sequence ID" value="NVE95683.1"/>
    <property type="molecule type" value="Genomic_DNA"/>
</dbReference>
<evidence type="ECO:0000256" key="3">
    <source>
        <dbReference type="ARBA" id="ARBA00022679"/>
    </source>
</evidence>
<feature type="transmembrane region" description="Helical" evidence="8">
    <location>
        <begin position="369"/>
        <end position="390"/>
    </location>
</feature>
<comment type="caution">
    <text evidence="9">The sequence shown here is derived from an EMBL/GenBank/DDBJ whole genome shotgun (WGS) entry which is preliminary data.</text>
</comment>
<evidence type="ECO:0000256" key="2">
    <source>
        <dbReference type="ARBA" id="ARBA00022475"/>
    </source>
</evidence>
<gene>
    <name evidence="9" type="ORF">HUO12_12320</name>
</gene>
<feature type="transmembrane region" description="Helical" evidence="8">
    <location>
        <begin position="115"/>
        <end position="135"/>
    </location>
</feature>
<feature type="transmembrane region" description="Helical" evidence="8">
    <location>
        <begin position="277"/>
        <end position="297"/>
    </location>
</feature>
<dbReference type="InterPro" id="IPR018584">
    <property type="entry name" value="GT87"/>
</dbReference>
<keyword evidence="6 8" id="KW-0472">Membrane</keyword>
<evidence type="ECO:0000256" key="8">
    <source>
        <dbReference type="SAM" id="Phobius"/>
    </source>
</evidence>
<comment type="subcellular location">
    <subcellularLocation>
        <location evidence="1">Cell membrane</location>
        <topology evidence="1">Multi-pass membrane protein</topology>
    </subcellularLocation>
</comment>